<dbReference type="Pfam" id="PF00391">
    <property type="entry name" value="PEP-utilizers"/>
    <property type="match status" value="1"/>
</dbReference>
<dbReference type="Gene3D" id="3.30.470.20">
    <property type="entry name" value="ATP-grasp fold, B domain"/>
    <property type="match status" value="2"/>
</dbReference>
<evidence type="ECO:0008006" key="6">
    <source>
        <dbReference type="Google" id="ProtNLM"/>
    </source>
</evidence>
<evidence type="ECO:0000256" key="1">
    <source>
        <dbReference type="SAM" id="MobiDB-lite"/>
    </source>
</evidence>
<feature type="domain" description="Pyruvate phosphate dikinase AMP/ATP-binding" evidence="3">
    <location>
        <begin position="108"/>
        <end position="275"/>
    </location>
</feature>
<dbReference type="Proteomes" id="UP000646749">
    <property type="component" value="Unassembled WGS sequence"/>
</dbReference>
<feature type="compositionally biased region" description="Low complexity" evidence="1">
    <location>
        <begin position="172"/>
        <end position="187"/>
    </location>
</feature>
<evidence type="ECO:0000313" key="5">
    <source>
        <dbReference type="Proteomes" id="UP000646749"/>
    </source>
</evidence>
<dbReference type="PANTHER" id="PTHR43615:SF1">
    <property type="entry name" value="PPDK_N DOMAIN-CONTAINING PROTEIN"/>
    <property type="match status" value="1"/>
</dbReference>
<dbReference type="RefSeq" id="WP_203870423.1">
    <property type="nucleotide sequence ID" value="NZ_BONW01000041.1"/>
</dbReference>
<dbReference type="Pfam" id="PF01326">
    <property type="entry name" value="PPDK_N"/>
    <property type="match status" value="1"/>
</dbReference>
<dbReference type="InterPro" id="IPR013815">
    <property type="entry name" value="ATP_grasp_subdomain_1"/>
</dbReference>
<protein>
    <recommendedName>
        <fullName evidence="6">Pyruvate, water dikinase</fullName>
    </recommendedName>
</protein>
<evidence type="ECO:0000259" key="3">
    <source>
        <dbReference type="Pfam" id="PF01326"/>
    </source>
</evidence>
<dbReference type="InterPro" id="IPR008279">
    <property type="entry name" value="PEP-util_enz_mobile_dom"/>
</dbReference>
<evidence type="ECO:0000259" key="2">
    <source>
        <dbReference type="Pfam" id="PF00391"/>
    </source>
</evidence>
<proteinExistence type="predicted"/>
<dbReference type="Gene3D" id="3.30.1490.20">
    <property type="entry name" value="ATP-grasp fold, A domain"/>
    <property type="match status" value="2"/>
</dbReference>
<evidence type="ECO:0000313" key="4">
    <source>
        <dbReference type="EMBL" id="GIG92082.1"/>
    </source>
</evidence>
<reference evidence="4 5" key="1">
    <citation type="submission" date="2021-01" db="EMBL/GenBank/DDBJ databases">
        <title>Whole genome shotgun sequence of Plantactinospora endophytica NBRC 110450.</title>
        <authorList>
            <person name="Komaki H."/>
            <person name="Tamura T."/>
        </authorList>
    </citation>
    <scope>NUCLEOTIDE SEQUENCE [LARGE SCALE GENOMIC DNA]</scope>
    <source>
        <strain evidence="4 5">NBRC 110450</strain>
    </source>
</reference>
<comment type="caution">
    <text evidence="4">The sequence shown here is derived from an EMBL/GenBank/DDBJ whole genome shotgun (WGS) entry which is preliminary data.</text>
</comment>
<dbReference type="EMBL" id="BONW01000041">
    <property type="protein sequence ID" value="GIG92082.1"/>
    <property type="molecule type" value="Genomic_DNA"/>
</dbReference>
<keyword evidence="5" id="KW-1185">Reference proteome</keyword>
<dbReference type="SUPFAM" id="SSF52009">
    <property type="entry name" value="Phosphohistidine domain"/>
    <property type="match status" value="1"/>
</dbReference>
<feature type="domain" description="PEP-utilising enzyme mobile" evidence="2">
    <location>
        <begin position="737"/>
        <end position="806"/>
    </location>
</feature>
<accession>A0ABQ4EBH1</accession>
<dbReference type="PANTHER" id="PTHR43615">
    <property type="entry name" value="PHOSPHOENOLPYRUVATE SYNTHASE-RELATED"/>
    <property type="match status" value="1"/>
</dbReference>
<dbReference type="InterPro" id="IPR051549">
    <property type="entry name" value="PEP_Utilizing_Enz"/>
</dbReference>
<name>A0ABQ4EBH1_9ACTN</name>
<dbReference type="InterPro" id="IPR036637">
    <property type="entry name" value="Phosphohistidine_dom_sf"/>
</dbReference>
<feature type="region of interest" description="Disordered" evidence="1">
    <location>
        <begin position="83"/>
        <end position="103"/>
    </location>
</feature>
<feature type="region of interest" description="Disordered" evidence="1">
    <location>
        <begin position="167"/>
        <end position="204"/>
    </location>
</feature>
<organism evidence="4 5">
    <name type="scientific">Plantactinospora endophytica</name>
    <dbReference type="NCBI Taxonomy" id="673535"/>
    <lineage>
        <taxon>Bacteria</taxon>
        <taxon>Bacillati</taxon>
        <taxon>Actinomycetota</taxon>
        <taxon>Actinomycetes</taxon>
        <taxon>Micromonosporales</taxon>
        <taxon>Micromonosporaceae</taxon>
        <taxon>Plantactinospora</taxon>
    </lineage>
</organism>
<feature type="compositionally biased region" description="Gly residues" evidence="1">
    <location>
        <begin position="188"/>
        <end position="197"/>
    </location>
</feature>
<gene>
    <name evidence="4" type="ORF">Pen02_70180</name>
</gene>
<dbReference type="InterPro" id="IPR002192">
    <property type="entry name" value="PPDK_AMP/ATP-bd"/>
</dbReference>
<dbReference type="Gene3D" id="3.50.30.10">
    <property type="entry name" value="Phosphohistidine domain"/>
    <property type="match status" value="1"/>
</dbReference>
<dbReference type="SUPFAM" id="SSF56059">
    <property type="entry name" value="Glutathione synthetase ATP-binding domain-like"/>
    <property type="match status" value="2"/>
</dbReference>
<sequence length="812" mass="85046">MSAGPARPPRPHRAGPALVTLAEAHRYDADLLGTKAAALARLAAAGLPVPPGVVVTIAAGPDGWDADLLAAIDAMTGRDGMAGSHGTGDVHGTESIDGTDGTGRFDGELFAVRSSARDEDLAGASYAGLYDSYLDVDRAGLVEAVRRCLRSADGVEVAAYQRARQPIGTGAGTTAPPSAGAPATSGTAGTGPGGMGEMGDAAGPSGAGGAGGMAVLVQRMVRARAAGVAFTAHPLTGARDETVVNAVRGLGERLVSGAAVGDEWVVGNGTARCLRDTEHALDEADALRVAALAARVAALAEQPQDVEWALADGAEPVLLQARPMTALPEPATWVPPGPGSWMRNFRLGEWLPEPVTPLFGDWLLPRIEYGFLAAMRQRAGAAVRFPQGQVNGWYYTAHPRPPAVLAALARGRLRLLRYLWTVLFQAGRRPEHADRVLLGGLALHWRATFLPGYRAAVRAAEERVETASRAELVALVDEVGALAGTQMFWISAVGGAAWKMEGALAAYLRDRLGGRCADAVQWLLCGLPCGEARLAPYAVSSLDWFRPTLGELPAAPGGPDPDRRRRLVERRMRAEADCRSALADRPADLARFETLLAVARKYAVLRDEQGPLLTLGWPVLRRAVLGLGELARAAGVVDDPADAFFLTTAELAGSRPAQERVRHRRERWERQRRLSPPLTLGPPEKLAEKFLDATVEAVRTRSVVPDGAIVGHPASPGRATGPARLVRGPEDFARFAAGEVLVGQATAPAWTPLFARAAAVVTDGGTLAAHASLIAREYGIPAVVGAGDATARIRDGQLVTVDGGAGTVELDG</sequence>